<dbReference type="InterPro" id="IPR036188">
    <property type="entry name" value="FAD/NAD-bd_sf"/>
</dbReference>
<sequence>MSDIPRASSLPHEKHVLVAGAGVAGPLVCYWLKQAGYLPMLIEKSPFLRQGGHAVDIRGIAVQIAKKMSIYEEICCQRTQIATTRYVDTEGKTLMEQSGEAAGFRQGEEVEIVRGDLIAIIMSTIKDVPRYFQQSITAIRNNDDSVEVDFNDGKKGRFGLLIGCDGLHSSIRKRVFTEDEVQLNNLGFYISVFNHPNYLQLRQSEIIFKRYHKLVHVSSDKDADRARTGFLFRSKKTLTDKRNIAAQKQFLREHFQHAGWETDTLLEYMDKATELYFDSISQIKMPYWTKGRVALVGDAGYCASPLSGQGTSLALVGAYILAGELKAAAGNHAIAFERYNSLMRPFVEANQDFGAFISQTYLVDDAETDSKQVDENRMIMEKLQAASGAMCLPEYEDMCRALTS</sequence>
<comment type="caution">
    <text evidence="1">The sequence shown here is derived from an EMBL/GenBank/DDBJ whole genome shotgun (WGS) entry which is preliminary data.</text>
</comment>
<dbReference type="PRINTS" id="PR00420">
    <property type="entry name" value="RNGMNOXGNASE"/>
</dbReference>
<dbReference type="Pfam" id="PF01494">
    <property type="entry name" value="FAD_binding_3"/>
    <property type="match status" value="1"/>
</dbReference>
<dbReference type="GO" id="GO:0071949">
    <property type="term" value="F:FAD binding"/>
    <property type="evidence" value="ECO:0007669"/>
    <property type="project" value="InterPro"/>
</dbReference>
<dbReference type="Proteomes" id="UP000054785">
    <property type="component" value="Unassembled WGS sequence"/>
</dbReference>
<keyword evidence="2" id="KW-1185">Reference proteome</keyword>
<dbReference type="EMBL" id="LNYC01000063">
    <property type="protein sequence ID" value="KTC98514.1"/>
    <property type="molecule type" value="Genomic_DNA"/>
</dbReference>
<dbReference type="PANTHER" id="PTHR46865">
    <property type="entry name" value="OXIDOREDUCTASE-RELATED"/>
    <property type="match status" value="1"/>
</dbReference>
<dbReference type="RefSeq" id="WP_051550798.1">
    <property type="nucleotide sequence ID" value="NZ_CAAAHN010000006.1"/>
</dbReference>
<dbReference type="SUPFAM" id="SSF51905">
    <property type="entry name" value="FAD/NAD(P)-binding domain"/>
    <property type="match status" value="1"/>
</dbReference>
<protein>
    <submittedName>
        <fullName evidence="1">Oxidoreductase</fullName>
    </submittedName>
</protein>
<dbReference type="InterPro" id="IPR002938">
    <property type="entry name" value="FAD-bd"/>
</dbReference>
<dbReference type="Gene3D" id="3.30.9.10">
    <property type="entry name" value="D-Amino Acid Oxidase, subunit A, domain 2"/>
    <property type="match status" value="1"/>
</dbReference>
<accession>A0A0W0TS84</accession>
<reference evidence="1 2" key="1">
    <citation type="submission" date="2015-11" db="EMBL/GenBank/DDBJ databases">
        <title>Genomic analysis of 38 Legionella species identifies large and diverse effector repertoires.</title>
        <authorList>
            <person name="Burstein D."/>
            <person name="Amaro F."/>
            <person name="Zusman T."/>
            <person name="Lifshitz Z."/>
            <person name="Cohen O."/>
            <person name="Gilbert J.A."/>
            <person name="Pupko T."/>
            <person name="Shuman H.A."/>
            <person name="Segal G."/>
        </authorList>
    </citation>
    <scope>NUCLEOTIDE SEQUENCE [LARGE SCALE GENOMIC DNA]</scope>
    <source>
        <strain evidence="1 2">ATCC 49504</strain>
    </source>
</reference>
<dbReference type="PANTHER" id="PTHR46865:SF2">
    <property type="entry name" value="MONOOXYGENASE"/>
    <property type="match status" value="1"/>
</dbReference>
<dbReference type="InterPro" id="IPR051704">
    <property type="entry name" value="FAD_aromatic-hydroxylase"/>
</dbReference>
<organism evidence="1 2">
    <name type="scientific">Legionella geestiana</name>
    <dbReference type="NCBI Taxonomy" id="45065"/>
    <lineage>
        <taxon>Bacteria</taxon>
        <taxon>Pseudomonadati</taxon>
        <taxon>Pseudomonadota</taxon>
        <taxon>Gammaproteobacteria</taxon>
        <taxon>Legionellales</taxon>
        <taxon>Legionellaceae</taxon>
        <taxon>Legionella</taxon>
    </lineage>
</organism>
<proteinExistence type="predicted"/>
<dbReference type="OrthoDB" id="5499180at2"/>
<name>A0A0W0TS84_9GAMM</name>
<gene>
    <name evidence="1" type="ORF">Lgee_1591</name>
</gene>
<dbReference type="STRING" id="45065.Lgee_1591"/>
<dbReference type="PATRIC" id="fig|45065.4.peg.1727"/>
<evidence type="ECO:0000313" key="1">
    <source>
        <dbReference type="EMBL" id="KTC98514.1"/>
    </source>
</evidence>
<evidence type="ECO:0000313" key="2">
    <source>
        <dbReference type="Proteomes" id="UP000054785"/>
    </source>
</evidence>
<dbReference type="Gene3D" id="3.50.50.60">
    <property type="entry name" value="FAD/NAD(P)-binding domain"/>
    <property type="match status" value="1"/>
</dbReference>
<dbReference type="AlphaFoldDB" id="A0A0W0TS84"/>